<dbReference type="Proteomes" id="UP000271097">
    <property type="component" value="Unassembled WGS sequence"/>
</dbReference>
<dbReference type="AlphaFoldDB" id="A0A3M4SMI8"/>
<evidence type="ECO:0000313" key="1">
    <source>
        <dbReference type="EMBL" id="RMR16150.1"/>
    </source>
</evidence>
<proteinExistence type="predicted"/>
<name>A0A3M4SMI8_PSEA0</name>
<evidence type="ECO:0000313" key="2">
    <source>
        <dbReference type="Proteomes" id="UP000271097"/>
    </source>
</evidence>
<accession>A0A3M4SMI8</accession>
<organism evidence="1 2">
    <name type="scientific">Pseudomonas amygdali pv. ulmi</name>
    <dbReference type="NCBI Taxonomy" id="251720"/>
    <lineage>
        <taxon>Bacteria</taxon>
        <taxon>Pseudomonadati</taxon>
        <taxon>Pseudomonadota</taxon>
        <taxon>Gammaproteobacteria</taxon>
        <taxon>Pseudomonadales</taxon>
        <taxon>Pseudomonadaceae</taxon>
        <taxon>Pseudomonas</taxon>
        <taxon>Pseudomonas amygdali</taxon>
    </lineage>
</organism>
<protein>
    <submittedName>
        <fullName evidence="1">Transposase</fullName>
    </submittedName>
</protein>
<sequence length="76" mass="8622">MGKRLRSLAAVELLARDASLNSILIFARWGCGADTLFLAITEALKNWKAVHHWKSALQSFQVMFGEERMTMKIQIT</sequence>
<gene>
    <name evidence="1" type="ORF">ALP90_102593</name>
</gene>
<dbReference type="EMBL" id="RBRS01000252">
    <property type="protein sequence ID" value="RMR16150.1"/>
    <property type="molecule type" value="Genomic_DNA"/>
</dbReference>
<comment type="caution">
    <text evidence="1">The sequence shown here is derived from an EMBL/GenBank/DDBJ whole genome shotgun (WGS) entry which is preliminary data.</text>
</comment>
<reference evidence="1 2" key="1">
    <citation type="submission" date="2018-08" db="EMBL/GenBank/DDBJ databases">
        <title>Recombination of ecologically and evolutionarily significant loci maintains genetic cohesion in the Pseudomonas syringae species complex.</title>
        <authorList>
            <person name="Dillon M."/>
            <person name="Thakur S."/>
            <person name="Almeida R.N.D."/>
            <person name="Weir B.S."/>
            <person name="Guttman D.S."/>
        </authorList>
    </citation>
    <scope>NUCLEOTIDE SEQUENCE [LARGE SCALE GENOMIC DNA]</scope>
    <source>
        <strain evidence="1 2">ICMP 5931</strain>
    </source>
</reference>